<evidence type="ECO:0000313" key="1">
    <source>
        <dbReference type="EMBL" id="KIM98661.1"/>
    </source>
</evidence>
<protein>
    <recommendedName>
        <fullName evidence="3">SnoaL-like domain-containing protein</fullName>
    </recommendedName>
</protein>
<gene>
    <name evidence="1" type="ORF">OIDMADRAFT_128030</name>
</gene>
<reference evidence="1 2" key="1">
    <citation type="submission" date="2014-04" db="EMBL/GenBank/DDBJ databases">
        <authorList>
            <consortium name="DOE Joint Genome Institute"/>
            <person name="Kuo A."/>
            <person name="Martino E."/>
            <person name="Perotto S."/>
            <person name="Kohler A."/>
            <person name="Nagy L.G."/>
            <person name="Floudas D."/>
            <person name="Copeland A."/>
            <person name="Barry K.W."/>
            <person name="Cichocki N."/>
            <person name="Veneault-Fourrey C."/>
            <person name="LaButti K."/>
            <person name="Lindquist E.A."/>
            <person name="Lipzen A."/>
            <person name="Lundell T."/>
            <person name="Morin E."/>
            <person name="Murat C."/>
            <person name="Sun H."/>
            <person name="Tunlid A."/>
            <person name="Henrissat B."/>
            <person name="Grigoriev I.V."/>
            <person name="Hibbett D.S."/>
            <person name="Martin F."/>
            <person name="Nordberg H.P."/>
            <person name="Cantor M.N."/>
            <person name="Hua S.X."/>
        </authorList>
    </citation>
    <scope>NUCLEOTIDE SEQUENCE [LARGE SCALE GENOMIC DNA]</scope>
    <source>
        <strain evidence="1 2">Zn</strain>
    </source>
</reference>
<dbReference type="EMBL" id="KN832880">
    <property type="protein sequence ID" value="KIM98661.1"/>
    <property type="molecule type" value="Genomic_DNA"/>
</dbReference>
<dbReference type="OrthoDB" id="2947043at2759"/>
<feature type="non-terminal residue" evidence="1">
    <location>
        <position position="1"/>
    </location>
</feature>
<sequence length="164" mass="18927">SSLNLREHHQYLQPRHIEMVDTNASQKTTFADQRETLQAALMSLFSGKAEDTEEDLSKLFTPTFKHYDEDGGKTSDFTAWVGHIRWLREILKPGSVNLTITQFLRDGNQLAERHISTSEQPDGHLHEAHTFQFMEIAEDGRIEWIVETVKQRKSIKDGNYGKEN</sequence>
<dbReference type="HOGENOM" id="CLU_124041_1_0_1"/>
<name>A0A0C3H8H6_OIDMZ</name>
<evidence type="ECO:0000313" key="2">
    <source>
        <dbReference type="Proteomes" id="UP000054321"/>
    </source>
</evidence>
<dbReference type="AlphaFoldDB" id="A0A0C3H8H6"/>
<keyword evidence="2" id="KW-1185">Reference proteome</keyword>
<dbReference type="InterPro" id="IPR032710">
    <property type="entry name" value="NTF2-like_dom_sf"/>
</dbReference>
<accession>A0A0C3H8H6</accession>
<dbReference type="Proteomes" id="UP000054321">
    <property type="component" value="Unassembled WGS sequence"/>
</dbReference>
<dbReference type="SUPFAM" id="SSF54427">
    <property type="entry name" value="NTF2-like"/>
    <property type="match status" value="1"/>
</dbReference>
<proteinExistence type="predicted"/>
<evidence type="ECO:0008006" key="3">
    <source>
        <dbReference type="Google" id="ProtNLM"/>
    </source>
</evidence>
<organism evidence="1 2">
    <name type="scientific">Oidiodendron maius (strain Zn)</name>
    <dbReference type="NCBI Taxonomy" id="913774"/>
    <lineage>
        <taxon>Eukaryota</taxon>
        <taxon>Fungi</taxon>
        <taxon>Dikarya</taxon>
        <taxon>Ascomycota</taxon>
        <taxon>Pezizomycotina</taxon>
        <taxon>Leotiomycetes</taxon>
        <taxon>Leotiomycetes incertae sedis</taxon>
        <taxon>Myxotrichaceae</taxon>
        <taxon>Oidiodendron</taxon>
    </lineage>
</organism>
<reference evidence="2" key="2">
    <citation type="submission" date="2015-01" db="EMBL/GenBank/DDBJ databases">
        <title>Evolutionary Origins and Diversification of the Mycorrhizal Mutualists.</title>
        <authorList>
            <consortium name="DOE Joint Genome Institute"/>
            <consortium name="Mycorrhizal Genomics Consortium"/>
            <person name="Kohler A."/>
            <person name="Kuo A."/>
            <person name="Nagy L.G."/>
            <person name="Floudas D."/>
            <person name="Copeland A."/>
            <person name="Barry K.W."/>
            <person name="Cichocki N."/>
            <person name="Veneault-Fourrey C."/>
            <person name="LaButti K."/>
            <person name="Lindquist E.A."/>
            <person name="Lipzen A."/>
            <person name="Lundell T."/>
            <person name="Morin E."/>
            <person name="Murat C."/>
            <person name="Riley R."/>
            <person name="Ohm R."/>
            <person name="Sun H."/>
            <person name="Tunlid A."/>
            <person name="Henrissat B."/>
            <person name="Grigoriev I.V."/>
            <person name="Hibbett D.S."/>
            <person name="Martin F."/>
        </authorList>
    </citation>
    <scope>NUCLEOTIDE SEQUENCE [LARGE SCALE GENOMIC DNA]</scope>
    <source>
        <strain evidence="2">Zn</strain>
    </source>
</reference>
<dbReference type="InParanoid" id="A0A0C3H8H6"/>